<reference evidence="2" key="1">
    <citation type="submission" date="2017-09" db="EMBL/GenBank/DDBJ databases">
        <authorList>
            <person name="Regsiter A."/>
            <person name="William W."/>
        </authorList>
    </citation>
    <scope>NUCLEOTIDE SEQUENCE [LARGE SCALE GENOMIC DNA]</scope>
    <source>
        <strain evidence="2">500-1</strain>
    </source>
</reference>
<protein>
    <submittedName>
        <fullName evidence="1">Uncharacterized protein</fullName>
    </submittedName>
</protein>
<name>A0A2C8FDI0_9BACT</name>
<dbReference type="EMBL" id="LT907975">
    <property type="protein sequence ID" value="SOB60483.1"/>
    <property type="molecule type" value="Genomic_DNA"/>
</dbReference>
<sequence>MQRPCEKGRSAACFTIRLGFSLDGGKVQRKGLYFGLIVLTGKSEFNEWEIPKFPILQNARRNEINLNTVQVINH</sequence>
<gene>
    <name evidence="1" type="ORF">DPRO_3567</name>
</gene>
<keyword evidence="2" id="KW-1185">Reference proteome</keyword>
<organism evidence="1 2">
    <name type="scientific">Pseudodesulfovibrio profundus</name>
    <dbReference type="NCBI Taxonomy" id="57320"/>
    <lineage>
        <taxon>Bacteria</taxon>
        <taxon>Pseudomonadati</taxon>
        <taxon>Thermodesulfobacteriota</taxon>
        <taxon>Desulfovibrionia</taxon>
        <taxon>Desulfovibrionales</taxon>
        <taxon>Desulfovibrionaceae</taxon>
    </lineage>
</organism>
<evidence type="ECO:0000313" key="1">
    <source>
        <dbReference type="EMBL" id="SOB60483.1"/>
    </source>
</evidence>
<dbReference type="AlphaFoldDB" id="A0A2C8FDI0"/>
<proteinExistence type="predicted"/>
<dbReference type="KEGG" id="pprf:DPRO_3567"/>
<dbReference type="Proteomes" id="UP000219215">
    <property type="component" value="Chromosome DPRO"/>
</dbReference>
<accession>A0A2C8FDI0</accession>
<evidence type="ECO:0000313" key="2">
    <source>
        <dbReference type="Proteomes" id="UP000219215"/>
    </source>
</evidence>